<dbReference type="AlphaFoldDB" id="A0A382RPG8"/>
<feature type="non-terminal residue" evidence="1">
    <location>
        <position position="1"/>
    </location>
</feature>
<sequence>IRQMCYRFNDCSSVRKKSFYDFSRWFIEVI</sequence>
<name>A0A382RPG8_9ZZZZ</name>
<proteinExistence type="predicted"/>
<protein>
    <submittedName>
        <fullName evidence="1">Uncharacterized protein</fullName>
    </submittedName>
</protein>
<evidence type="ECO:0000313" key="1">
    <source>
        <dbReference type="EMBL" id="SVC98858.1"/>
    </source>
</evidence>
<feature type="non-terminal residue" evidence="1">
    <location>
        <position position="30"/>
    </location>
</feature>
<gene>
    <name evidence="1" type="ORF">METZ01_LOCUS351712</name>
</gene>
<dbReference type="EMBL" id="UINC01122816">
    <property type="protein sequence ID" value="SVC98858.1"/>
    <property type="molecule type" value="Genomic_DNA"/>
</dbReference>
<reference evidence="1" key="1">
    <citation type="submission" date="2018-05" db="EMBL/GenBank/DDBJ databases">
        <authorList>
            <person name="Lanie J.A."/>
            <person name="Ng W.-L."/>
            <person name="Kazmierczak K.M."/>
            <person name="Andrzejewski T.M."/>
            <person name="Davidsen T.M."/>
            <person name="Wayne K.J."/>
            <person name="Tettelin H."/>
            <person name="Glass J.I."/>
            <person name="Rusch D."/>
            <person name="Podicherti R."/>
            <person name="Tsui H.-C.T."/>
            <person name="Winkler M.E."/>
        </authorList>
    </citation>
    <scope>NUCLEOTIDE SEQUENCE</scope>
</reference>
<accession>A0A382RPG8</accession>
<organism evidence="1">
    <name type="scientific">marine metagenome</name>
    <dbReference type="NCBI Taxonomy" id="408172"/>
    <lineage>
        <taxon>unclassified sequences</taxon>
        <taxon>metagenomes</taxon>
        <taxon>ecological metagenomes</taxon>
    </lineage>
</organism>